<evidence type="ECO:0000313" key="5">
    <source>
        <dbReference type="EMBL" id="RNM31696.1"/>
    </source>
</evidence>
<dbReference type="Proteomes" id="UP000276568">
    <property type="component" value="Unassembled WGS sequence"/>
</dbReference>
<dbReference type="GO" id="GO:0005829">
    <property type="term" value="C:cytosol"/>
    <property type="evidence" value="ECO:0007669"/>
    <property type="project" value="TreeGrafter"/>
</dbReference>
<evidence type="ECO:0000256" key="1">
    <source>
        <dbReference type="ARBA" id="ARBA00010529"/>
    </source>
</evidence>
<evidence type="ECO:0000256" key="4">
    <source>
        <dbReference type="RuleBase" id="RU003939"/>
    </source>
</evidence>
<dbReference type="PANTHER" id="PTHR33175">
    <property type="entry name" value="DNA-BINDING PROTEIN HU"/>
    <property type="match status" value="1"/>
</dbReference>
<comment type="caution">
    <text evidence="5">The sequence shown here is derived from an EMBL/GenBank/DDBJ whole genome shotgun (WGS) entry which is preliminary data.</text>
</comment>
<dbReference type="GO" id="GO:0030527">
    <property type="term" value="F:structural constituent of chromatin"/>
    <property type="evidence" value="ECO:0007669"/>
    <property type="project" value="InterPro"/>
</dbReference>
<dbReference type="AlphaFoldDB" id="A0A3N0I522"/>
<dbReference type="SUPFAM" id="SSF47729">
    <property type="entry name" value="IHF-like DNA-binding proteins"/>
    <property type="match status" value="1"/>
</dbReference>
<gene>
    <name evidence="5" type="ORF">EDX97_03855</name>
</gene>
<organism evidence="5 6">
    <name type="scientific">Absicoccus porci</name>
    <dbReference type="NCBI Taxonomy" id="2486576"/>
    <lineage>
        <taxon>Bacteria</taxon>
        <taxon>Bacillati</taxon>
        <taxon>Bacillota</taxon>
        <taxon>Erysipelotrichia</taxon>
        <taxon>Erysipelotrichales</taxon>
        <taxon>Erysipelotrichaceae</taxon>
        <taxon>Absicoccus</taxon>
    </lineage>
</organism>
<dbReference type="InterPro" id="IPR010992">
    <property type="entry name" value="IHF-like_DNA-bd_dom_sf"/>
</dbReference>
<dbReference type="InterPro" id="IPR020816">
    <property type="entry name" value="Histone-like_DNA-bd_CS"/>
</dbReference>
<dbReference type="RefSeq" id="WP_128519855.1">
    <property type="nucleotide sequence ID" value="NZ_CAUWBR010000017.1"/>
</dbReference>
<keyword evidence="6" id="KW-1185">Reference proteome</keyword>
<comment type="similarity">
    <text evidence="1 4">Belongs to the bacterial histone-like protein family.</text>
</comment>
<evidence type="ECO:0000256" key="2">
    <source>
        <dbReference type="ARBA" id="ARBA00023067"/>
    </source>
</evidence>
<reference evidence="5 6" key="1">
    <citation type="submission" date="2018-11" db="EMBL/GenBank/DDBJ databases">
        <title>Clostridium sp. nov., a member of the family Erysipelotrichaceae isolated from pig faeces.</title>
        <authorList>
            <person name="Chang Y.-H."/>
        </authorList>
    </citation>
    <scope>NUCLEOTIDE SEQUENCE [LARGE SCALE GENOMIC DNA]</scope>
    <source>
        <strain evidence="5 6">YH-panp20</strain>
    </source>
</reference>
<keyword evidence="3 5" id="KW-0238">DNA-binding</keyword>
<dbReference type="CDD" id="cd13831">
    <property type="entry name" value="HU"/>
    <property type="match status" value="1"/>
</dbReference>
<dbReference type="GO" id="GO:0030261">
    <property type="term" value="P:chromosome condensation"/>
    <property type="evidence" value="ECO:0007669"/>
    <property type="project" value="UniProtKB-KW"/>
</dbReference>
<sequence>MSKFVNKDSLAQSVSTQLNLSKADGLKAVNIIFDEMSEALQDDGNVDITSFGKFEIFHRKERMGINPITKEKMMIHASKLPKFRPSQTLKNKCNEK</sequence>
<keyword evidence="2" id="KW-0226">DNA condensation</keyword>
<dbReference type="Gene3D" id="4.10.520.10">
    <property type="entry name" value="IHF-like DNA-binding proteins"/>
    <property type="match status" value="1"/>
</dbReference>
<dbReference type="SMART" id="SM00411">
    <property type="entry name" value="BHL"/>
    <property type="match status" value="1"/>
</dbReference>
<dbReference type="PRINTS" id="PR01727">
    <property type="entry name" value="DNABINDINGHU"/>
</dbReference>
<dbReference type="OrthoDB" id="9799835at2"/>
<evidence type="ECO:0000313" key="6">
    <source>
        <dbReference type="Proteomes" id="UP000276568"/>
    </source>
</evidence>
<evidence type="ECO:0000256" key="3">
    <source>
        <dbReference type="ARBA" id="ARBA00023125"/>
    </source>
</evidence>
<dbReference type="Pfam" id="PF00216">
    <property type="entry name" value="Bac_DNA_binding"/>
    <property type="match status" value="1"/>
</dbReference>
<name>A0A3N0I522_9FIRM</name>
<accession>A0A3N0I522</accession>
<dbReference type="PANTHER" id="PTHR33175:SF3">
    <property type="entry name" value="DNA-BINDING PROTEIN HU-BETA"/>
    <property type="match status" value="1"/>
</dbReference>
<protein>
    <submittedName>
        <fullName evidence="5">HU family DNA-binding protein</fullName>
    </submittedName>
</protein>
<dbReference type="EMBL" id="RJQC01000001">
    <property type="protein sequence ID" value="RNM31696.1"/>
    <property type="molecule type" value="Genomic_DNA"/>
</dbReference>
<dbReference type="InterPro" id="IPR000119">
    <property type="entry name" value="Hist_DNA-bd"/>
</dbReference>
<proteinExistence type="inferred from homology"/>
<dbReference type="GO" id="GO:0003677">
    <property type="term" value="F:DNA binding"/>
    <property type="evidence" value="ECO:0007669"/>
    <property type="project" value="UniProtKB-KW"/>
</dbReference>
<dbReference type="PROSITE" id="PS00045">
    <property type="entry name" value="HISTONE_LIKE"/>
    <property type="match status" value="1"/>
</dbReference>